<keyword evidence="2" id="KW-1185">Reference proteome</keyword>
<sequence>MASLGNLATSVAQEQGGTTCSRTSMNLFVGDNDEGDFFLRENRFCVIEFTAIFLDEFSGFYLDDDFSTILEKQ</sequence>
<reference evidence="1 2" key="1">
    <citation type="submission" date="2015-11" db="EMBL/GenBank/DDBJ databases">
        <title>Exploring the genomic traits of fungus-feeding bacterial genus Collimonas.</title>
        <authorList>
            <person name="Song C."/>
            <person name="Schmidt R."/>
            <person name="de Jager V."/>
            <person name="Krzyzanowska D."/>
            <person name="Jongedijk E."/>
            <person name="Cankar K."/>
            <person name="Beekwilder J."/>
            <person name="van Veen A."/>
            <person name="de Boer W."/>
            <person name="van Veen J.A."/>
            <person name="Garbeva P."/>
        </authorList>
    </citation>
    <scope>NUCLEOTIDE SEQUENCE [LARGE SCALE GENOMIC DNA]</scope>
    <source>
        <strain evidence="1 2">Ter282</strain>
    </source>
</reference>
<evidence type="ECO:0000313" key="1">
    <source>
        <dbReference type="EMBL" id="AMP11439.1"/>
    </source>
</evidence>
<evidence type="ECO:0000313" key="2">
    <source>
        <dbReference type="Proteomes" id="UP000071778"/>
    </source>
</evidence>
<name>A0A127QN05_9BURK</name>
<accession>A0A127QN05</accession>
<gene>
    <name evidence="1" type="ORF">CAter282_3761</name>
</gene>
<dbReference type="AlphaFoldDB" id="A0A127QN05"/>
<organism evidence="1 2">
    <name type="scientific">Collimonas arenae</name>
    <dbReference type="NCBI Taxonomy" id="279058"/>
    <lineage>
        <taxon>Bacteria</taxon>
        <taxon>Pseudomonadati</taxon>
        <taxon>Pseudomonadota</taxon>
        <taxon>Betaproteobacteria</taxon>
        <taxon>Burkholderiales</taxon>
        <taxon>Oxalobacteraceae</taxon>
        <taxon>Collimonas</taxon>
    </lineage>
</organism>
<proteinExistence type="predicted"/>
<protein>
    <submittedName>
        <fullName evidence="1">Uncharacterized protein</fullName>
    </submittedName>
</protein>
<dbReference type="Proteomes" id="UP000071778">
    <property type="component" value="Chromosome"/>
</dbReference>
<dbReference type="PATRIC" id="fig|279058.17.peg.4071"/>
<dbReference type="EMBL" id="CP013235">
    <property type="protein sequence ID" value="AMP11439.1"/>
    <property type="molecule type" value="Genomic_DNA"/>
</dbReference>